<keyword evidence="1" id="KW-0808">Transferase</keyword>
<evidence type="ECO:0000259" key="6">
    <source>
        <dbReference type="Pfam" id="PF07730"/>
    </source>
</evidence>
<dbReference type="GO" id="GO:0016301">
    <property type="term" value="F:kinase activity"/>
    <property type="evidence" value="ECO:0007669"/>
    <property type="project" value="UniProtKB-KW"/>
</dbReference>
<evidence type="ECO:0000256" key="4">
    <source>
        <dbReference type="SAM" id="MobiDB-lite"/>
    </source>
</evidence>
<keyword evidence="3" id="KW-0902">Two-component regulatory system</keyword>
<keyword evidence="8" id="KW-1185">Reference proteome</keyword>
<dbReference type="InterPro" id="IPR011712">
    <property type="entry name" value="Sig_transdc_His_kin_sub3_dim/P"/>
</dbReference>
<dbReference type="InterPro" id="IPR036890">
    <property type="entry name" value="HATPase_C_sf"/>
</dbReference>
<organism evidence="7 8">
    <name type="scientific">Haloechinothrix salitolerans</name>
    <dbReference type="NCBI Taxonomy" id="926830"/>
    <lineage>
        <taxon>Bacteria</taxon>
        <taxon>Bacillati</taxon>
        <taxon>Actinomycetota</taxon>
        <taxon>Actinomycetes</taxon>
        <taxon>Pseudonocardiales</taxon>
        <taxon>Pseudonocardiaceae</taxon>
        <taxon>Haloechinothrix</taxon>
    </lineage>
</organism>
<sequence>MTTTDDVRTLCPTDRHTSASNARQPREGTRRGTPRPRRPLLTTTMAEQRHARLRAAQERQRIASALHDDVGQTLFALTVAARRAAALTAAGDADPDVTALIGDIQRLATEASTKLRETLSDLTPREPIDRLPVAAQRDVDDFSARSGVSAHLLLLHAPVPVEPEIERAVLACLRQALFNIERHACASFVVATLEYGGRHLSLVVQDDGVGLPDGFTAAAVPDDGRSWGCASMLRQVEQLGGTLSLTSREEGGVRLHVRLPRER</sequence>
<feature type="compositionally biased region" description="Basic and acidic residues" evidence="4">
    <location>
        <begin position="1"/>
        <end position="17"/>
    </location>
</feature>
<evidence type="ECO:0000256" key="1">
    <source>
        <dbReference type="ARBA" id="ARBA00022679"/>
    </source>
</evidence>
<accession>A0ABW2C1B5</accession>
<dbReference type="InterPro" id="IPR003594">
    <property type="entry name" value="HATPase_dom"/>
</dbReference>
<evidence type="ECO:0000259" key="5">
    <source>
        <dbReference type="Pfam" id="PF02518"/>
    </source>
</evidence>
<evidence type="ECO:0000256" key="3">
    <source>
        <dbReference type="ARBA" id="ARBA00023012"/>
    </source>
</evidence>
<reference evidence="8" key="1">
    <citation type="journal article" date="2019" name="Int. J. Syst. Evol. Microbiol.">
        <title>The Global Catalogue of Microorganisms (GCM) 10K type strain sequencing project: providing services to taxonomists for standard genome sequencing and annotation.</title>
        <authorList>
            <consortium name="The Broad Institute Genomics Platform"/>
            <consortium name="The Broad Institute Genome Sequencing Center for Infectious Disease"/>
            <person name="Wu L."/>
            <person name="Ma J."/>
        </authorList>
    </citation>
    <scope>NUCLEOTIDE SEQUENCE [LARGE SCALE GENOMIC DNA]</scope>
    <source>
        <strain evidence="8">KCTC 32255</strain>
    </source>
</reference>
<dbReference type="SUPFAM" id="SSF55874">
    <property type="entry name" value="ATPase domain of HSP90 chaperone/DNA topoisomerase II/histidine kinase"/>
    <property type="match status" value="1"/>
</dbReference>
<dbReference type="CDD" id="cd16917">
    <property type="entry name" value="HATPase_UhpB-NarQ-NarX-like"/>
    <property type="match status" value="1"/>
</dbReference>
<evidence type="ECO:0000256" key="2">
    <source>
        <dbReference type="ARBA" id="ARBA00022777"/>
    </source>
</evidence>
<gene>
    <name evidence="7" type="ORF">ACFQGD_11990</name>
</gene>
<dbReference type="Proteomes" id="UP001596337">
    <property type="component" value="Unassembled WGS sequence"/>
</dbReference>
<dbReference type="PANTHER" id="PTHR24421:SF61">
    <property type="entry name" value="OXYGEN SENSOR HISTIDINE KINASE NREB"/>
    <property type="match status" value="1"/>
</dbReference>
<dbReference type="Gene3D" id="1.20.5.1930">
    <property type="match status" value="1"/>
</dbReference>
<dbReference type="InterPro" id="IPR050482">
    <property type="entry name" value="Sensor_HK_TwoCompSys"/>
</dbReference>
<comment type="caution">
    <text evidence="7">The sequence shown here is derived from an EMBL/GenBank/DDBJ whole genome shotgun (WGS) entry which is preliminary data.</text>
</comment>
<evidence type="ECO:0000313" key="7">
    <source>
        <dbReference type="EMBL" id="MFC6867869.1"/>
    </source>
</evidence>
<dbReference type="PANTHER" id="PTHR24421">
    <property type="entry name" value="NITRATE/NITRITE SENSOR PROTEIN NARX-RELATED"/>
    <property type="match status" value="1"/>
</dbReference>
<dbReference type="RefSeq" id="WP_345396325.1">
    <property type="nucleotide sequence ID" value="NZ_BAABLA010000025.1"/>
</dbReference>
<dbReference type="Pfam" id="PF02518">
    <property type="entry name" value="HATPase_c"/>
    <property type="match status" value="1"/>
</dbReference>
<name>A0ABW2C1B5_9PSEU</name>
<protein>
    <submittedName>
        <fullName evidence="7">Sensor histidine kinase</fullName>
    </submittedName>
</protein>
<feature type="domain" description="Signal transduction histidine kinase subgroup 3 dimerisation and phosphoacceptor" evidence="6">
    <location>
        <begin position="58"/>
        <end position="125"/>
    </location>
</feature>
<dbReference type="Pfam" id="PF07730">
    <property type="entry name" value="HisKA_3"/>
    <property type="match status" value="1"/>
</dbReference>
<feature type="region of interest" description="Disordered" evidence="4">
    <location>
        <begin position="1"/>
        <end position="39"/>
    </location>
</feature>
<dbReference type="EMBL" id="JBHSXX010000001">
    <property type="protein sequence ID" value="MFC6867869.1"/>
    <property type="molecule type" value="Genomic_DNA"/>
</dbReference>
<feature type="domain" description="Histidine kinase/HSP90-like ATPase" evidence="5">
    <location>
        <begin position="169"/>
        <end position="262"/>
    </location>
</feature>
<dbReference type="Gene3D" id="3.30.565.10">
    <property type="entry name" value="Histidine kinase-like ATPase, C-terminal domain"/>
    <property type="match status" value="1"/>
</dbReference>
<keyword evidence="2 7" id="KW-0418">Kinase</keyword>
<evidence type="ECO:0000313" key="8">
    <source>
        <dbReference type="Proteomes" id="UP001596337"/>
    </source>
</evidence>
<proteinExistence type="predicted"/>